<proteinExistence type="predicted"/>
<dbReference type="EMBL" id="JAAGNN010000004">
    <property type="protein sequence ID" value="KAF4090498.1"/>
    <property type="molecule type" value="Genomic_DNA"/>
</dbReference>
<sequence length="746" mass="84174">EPQSFLCYVRSVEKKADVSIGWLSRALPLFPLAFNRNRFTTGLNCIFTAERYTTRYMRVNFIYTEPLKLLPRYIWGKKLICPTEDRWGILGFGVLLWLWELTELYLRWSRGTMGGVKAGSLRLFAVATRDTSHRKPVTDQEHQISILKNPLAHEYSERLHMSNVANSQTQDERTDSKMLDSTSVPQIIASSLSATREDLCASLNLSELRLCSSHEEPNFSPVPSASKVESRSHSSSLDDLSLTVPLSPNWTSTQKIFPHSYTSQTHTSQRTRAFKQERDSQINTGFSLSNNKSYSSEPKQMSHYQTTYWACAIPNTLPPSPDRKSPSWDPDKEYQNLLDYTYPLRPNMTNAWGSSENRSGNDQPLQDSGIEVDSFLSSSSLSFLEQPVSGMRQGRSGAVSTQTFGFQNPNLKKLAHSKSSDIGVSRSLNSSLEQVGLSLESMDCDGKDGFHYKKCGIFSTSRSAPTFIRSTSILPRLGSLGEWDEEFLHLPEQLLEIQDLSQKLKDITAQISQPVTTNWESLQRESASVSSSSVQMVKQAAEVSCVQGSAEVFPLTEQMKRVDSRVQVTRDVGDLRDLNLRDVETIVDELSGMSLYEFKRKAESDEVAEETQKSLLRYLQTFCSNLEKLIHWLHKVVEKIDVLSPPSVDIESVKASLADYKSFQKEVQDHRPLTASVLQTGEMLLCCMNSASPFLKDTLTLIERQSHELETHSEYLFSSILSTMDCLTEPNSQDDTEETSFSSQDQ</sequence>
<feature type="non-terminal residue" evidence="2">
    <location>
        <position position="1"/>
    </location>
</feature>
<evidence type="ECO:0000256" key="1">
    <source>
        <dbReference type="SAM" id="MobiDB-lite"/>
    </source>
</evidence>
<protein>
    <recommendedName>
        <fullName evidence="4">Centrosomal protein of 68 kDa</fullName>
    </recommendedName>
</protein>
<feature type="region of interest" description="Disordered" evidence="1">
    <location>
        <begin position="349"/>
        <end position="369"/>
    </location>
</feature>
<accession>A0A7J6B9V0</accession>
<comment type="caution">
    <text evidence="2">The sequence shown here is derived from an EMBL/GenBank/DDBJ whole genome shotgun (WGS) entry which is preliminary data.</text>
</comment>
<dbReference type="AlphaFoldDB" id="A0A7J6B9V0"/>
<keyword evidence="3" id="KW-1185">Reference proteome</keyword>
<gene>
    <name evidence="2" type="ORF">AMELA_G00052210</name>
</gene>
<feature type="region of interest" description="Disordered" evidence="1">
    <location>
        <begin position="275"/>
        <end position="297"/>
    </location>
</feature>
<feature type="compositionally biased region" description="Polar residues" evidence="1">
    <location>
        <begin position="281"/>
        <end position="297"/>
    </location>
</feature>
<evidence type="ECO:0008006" key="4">
    <source>
        <dbReference type="Google" id="ProtNLM"/>
    </source>
</evidence>
<feature type="compositionally biased region" description="Polar residues" evidence="1">
    <location>
        <begin position="349"/>
        <end position="366"/>
    </location>
</feature>
<organism evidence="2 3">
    <name type="scientific">Ameiurus melas</name>
    <name type="common">Black bullhead</name>
    <name type="synonym">Silurus melas</name>
    <dbReference type="NCBI Taxonomy" id="219545"/>
    <lineage>
        <taxon>Eukaryota</taxon>
        <taxon>Metazoa</taxon>
        <taxon>Chordata</taxon>
        <taxon>Craniata</taxon>
        <taxon>Vertebrata</taxon>
        <taxon>Euteleostomi</taxon>
        <taxon>Actinopterygii</taxon>
        <taxon>Neopterygii</taxon>
        <taxon>Teleostei</taxon>
        <taxon>Ostariophysi</taxon>
        <taxon>Siluriformes</taxon>
        <taxon>Ictaluridae</taxon>
        <taxon>Ameiurus</taxon>
    </lineage>
</organism>
<dbReference type="SUPFAM" id="SSF46966">
    <property type="entry name" value="Spectrin repeat"/>
    <property type="match status" value="1"/>
</dbReference>
<evidence type="ECO:0000313" key="3">
    <source>
        <dbReference type="Proteomes" id="UP000593565"/>
    </source>
</evidence>
<feature type="region of interest" description="Disordered" evidence="1">
    <location>
        <begin position="214"/>
        <end position="239"/>
    </location>
</feature>
<name>A0A7J6B9V0_AMEME</name>
<reference evidence="2 3" key="1">
    <citation type="submission" date="2020-02" db="EMBL/GenBank/DDBJ databases">
        <title>A chromosome-scale genome assembly of the black bullhead catfish (Ameiurus melas).</title>
        <authorList>
            <person name="Wen M."/>
            <person name="Zham M."/>
            <person name="Cabau C."/>
            <person name="Klopp C."/>
            <person name="Donnadieu C."/>
            <person name="Roques C."/>
            <person name="Bouchez O."/>
            <person name="Lampietro C."/>
            <person name="Jouanno E."/>
            <person name="Herpin A."/>
            <person name="Louis A."/>
            <person name="Berthelot C."/>
            <person name="Parey E."/>
            <person name="Roest-Crollius H."/>
            <person name="Braasch I."/>
            <person name="Postlethwait J."/>
            <person name="Robinson-Rechavi M."/>
            <person name="Echchiki A."/>
            <person name="Begum T."/>
            <person name="Montfort J."/>
            <person name="Schartl M."/>
            <person name="Bobe J."/>
            <person name="Guiguen Y."/>
        </authorList>
    </citation>
    <scope>NUCLEOTIDE SEQUENCE [LARGE SCALE GENOMIC DNA]</scope>
    <source>
        <strain evidence="2">M_S1</strain>
        <tissue evidence="2">Blood</tissue>
    </source>
</reference>
<dbReference type="Proteomes" id="UP000593565">
    <property type="component" value="Unassembled WGS sequence"/>
</dbReference>
<evidence type="ECO:0000313" key="2">
    <source>
        <dbReference type="EMBL" id="KAF4090498.1"/>
    </source>
</evidence>
<dbReference type="Gene3D" id="1.20.58.60">
    <property type="match status" value="1"/>
</dbReference>